<sequence length="447" mass="48366">MDLSAGGRSGVAQHTATVPSTTSFKVSGTPRNAYPWHAHCTVIRRLRMSRLAARTRTAAGWLLVALVAFYAPMTATYFWNGHAGPNLQDHIFEFLISPRFAFGLGSGHDLRADGSPAHFETFATTYTTMWLHSTIGSLTLVAGLSQFSERLRRWNMKLHRTLGKVFILGCLGVFATASSYLLQTDSRLVFSGAAFEEVLWILAAGTGGLAILAFVSIRRRDLVAHREFATAAFALICSAGWLRAMWLTVEPVAHMGKEMDNLFGIQFAAAFLITCAMVYVRKFWRGKRGADSPLASSKAVRIAAAAGVGGVVVLAIVAANTDWHAAHPNWFTAGPWPIVIGAVIPWALHTLWLAWMAARAGRRGDVAAHAAWRTYLVGGLAGPAIGALGLGFAWGIHGMPLQQAWFMVGYLWGVGLVIAYAAHATITTRWAKKAVTKPALTQELQPA</sequence>
<keyword evidence="1" id="KW-0472">Membrane</keyword>
<feature type="transmembrane region" description="Helical" evidence="1">
    <location>
        <begin position="370"/>
        <end position="397"/>
    </location>
</feature>
<comment type="caution">
    <text evidence="2">The sequence shown here is derived from an EMBL/GenBank/DDBJ whole genome shotgun (WGS) entry which is preliminary data.</text>
</comment>
<feature type="transmembrane region" description="Helical" evidence="1">
    <location>
        <begin position="165"/>
        <end position="183"/>
    </location>
</feature>
<keyword evidence="1" id="KW-0812">Transmembrane</keyword>
<evidence type="ECO:0000313" key="2">
    <source>
        <dbReference type="EMBL" id="TCJ22866.1"/>
    </source>
</evidence>
<feature type="transmembrane region" description="Helical" evidence="1">
    <location>
        <begin position="261"/>
        <end position="280"/>
    </location>
</feature>
<reference evidence="2 3" key="1">
    <citation type="submission" date="2019-03" db="EMBL/GenBank/DDBJ databases">
        <authorList>
            <person name="Kim M.K.M."/>
        </authorList>
    </citation>
    <scope>NUCLEOTIDE SEQUENCE [LARGE SCALE GENOMIC DNA]</scope>
    <source>
        <strain evidence="2 3">18JY15-6</strain>
    </source>
</reference>
<name>A0A4R1BZI7_9ACTN</name>
<feature type="transmembrane region" description="Helical" evidence="1">
    <location>
        <begin position="123"/>
        <end position="144"/>
    </location>
</feature>
<dbReference type="OrthoDB" id="3773661at2"/>
<feature type="transmembrane region" description="Helical" evidence="1">
    <location>
        <begin position="300"/>
        <end position="318"/>
    </location>
</feature>
<evidence type="ECO:0000313" key="3">
    <source>
        <dbReference type="Proteomes" id="UP000295453"/>
    </source>
</evidence>
<dbReference type="AlphaFoldDB" id="A0A4R1BZI7"/>
<dbReference type="Proteomes" id="UP000295453">
    <property type="component" value="Unassembled WGS sequence"/>
</dbReference>
<keyword evidence="3" id="KW-1185">Reference proteome</keyword>
<evidence type="ECO:0000256" key="1">
    <source>
        <dbReference type="SAM" id="Phobius"/>
    </source>
</evidence>
<dbReference type="Pfam" id="PF10067">
    <property type="entry name" value="DUF2306"/>
    <property type="match status" value="1"/>
</dbReference>
<feature type="transmembrane region" description="Helical" evidence="1">
    <location>
        <begin position="229"/>
        <end position="249"/>
    </location>
</feature>
<gene>
    <name evidence="2" type="ORF">EPD65_11940</name>
</gene>
<dbReference type="EMBL" id="SJZJ01000020">
    <property type="protein sequence ID" value="TCJ22866.1"/>
    <property type="molecule type" value="Genomic_DNA"/>
</dbReference>
<feature type="transmembrane region" description="Helical" evidence="1">
    <location>
        <begin position="58"/>
        <end position="79"/>
    </location>
</feature>
<dbReference type="InterPro" id="IPR018750">
    <property type="entry name" value="DUF2306_membrane"/>
</dbReference>
<feature type="transmembrane region" description="Helical" evidence="1">
    <location>
        <begin position="338"/>
        <end position="358"/>
    </location>
</feature>
<proteinExistence type="predicted"/>
<protein>
    <submittedName>
        <fullName evidence="2">DUF2306 domain-containing protein</fullName>
    </submittedName>
</protein>
<accession>A0A4R1BZI7</accession>
<feature type="transmembrane region" description="Helical" evidence="1">
    <location>
        <begin position="403"/>
        <end position="423"/>
    </location>
</feature>
<feature type="transmembrane region" description="Helical" evidence="1">
    <location>
        <begin position="198"/>
        <end position="217"/>
    </location>
</feature>
<keyword evidence="1" id="KW-1133">Transmembrane helix</keyword>
<organism evidence="2 3">
    <name type="scientific">Nocardioides jejuensis</name>
    <dbReference type="NCBI Taxonomy" id="2502782"/>
    <lineage>
        <taxon>Bacteria</taxon>
        <taxon>Bacillati</taxon>
        <taxon>Actinomycetota</taxon>
        <taxon>Actinomycetes</taxon>
        <taxon>Propionibacteriales</taxon>
        <taxon>Nocardioidaceae</taxon>
        <taxon>Nocardioides</taxon>
    </lineage>
</organism>